<comment type="caution">
    <text evidence="1">The sequence shown here is derived from an EMBL/GenBank/DDBJ whole genome shotgun (WGS) entry which is preliminary data.</text>
</comment>
<gene>
    <name evidence="1" type="ORF">S06H3_12489</name>
</gene>
<name>X1KM54_9ZZZZ</name>
<reference evidence="1" key="1">
    <citation type="journal article" date="2014" name="Front. Microbiol.">
        <title>High frequency of phylogenetically diverse reductive dehalogenase-homologous genes in deep subseafloor sedimentary metagenomes.</title>
        <authorList>
            <person name="Kawai M."/>
            <person name="Futagami T."/>
            <person name="Toyoda A."/>
            <person name="Takaki Y."/>
            <person name="Nishi S."/>
            <person name="Hori S."/>
            <person name="Arai W."/>
            <person name="Tsubouchi T."/>
            <person name="Morono Y."/>
            <person name="Uchiyama I."/>
            <person name="Ito T."/>
            <person name="Fujiyama A."/>
            <person name="Inagaki F."/>
            <person name="Takami H."/>
        </authorList>
    </citation>
    <scope>NUCLEOTIDE SEQUENCE</scope>
    <source>
        <strain evidence="1">Expedition CK06-06</strain>
    </source>
</reference>
<proteinExistence type="predicted"/>
<sequence>MIYTRRQVKKKLYLVLLLGVLLGWCAHVLTVQAVIYYHQSKPIILGSVAYASQGGDSFFDVETRTYKVVVYSLFGRIVARFKGGVALWNRPELIKRLFIKRFKPSTAVYIYRVYAPSGEYKQGKILVGDNPDPGK</sequence>
<evidence type="ECO:0000313" key="1">
    <source>
        <dbReference type="EMBL" id="GAI08162.1"/>
    </source>
</evidence>
<accession>X1KM54</accession>
<dbReference type="EMBL" id="BARV01006111">
    <property type="protein sequence ID" value="GAI08162.1"/>
    <property type="molecule type" value="Genomic_DNA"/>
</dbReference>
<dbReference type="AlphaFoldDB" id="X1KM54"/>
<organism evidence="1">
    <name type="scientific">marine sediment metagenome</name>
    <dbReference type="NCBI Taxonomy" id="412755"/>
    <lineage>
        <taxon>unclassified sequences</taxon>
        <taxon>metagenomes</taxon>
        <taxon>ecological metagenomes</taxon>
    </lineage>
</organism>
<protein>
    <submittedName>
        <fullName evidence="1">Uncharacterized protein</fullName>
    </submittedName>
</protein>